<protein>
    <submittedName>
        <fullName evidence="3">GAF domain-containing protein</fullName>
    </submittedName>
</protein>
<sequence>MAEKVDYSLVAEQLKELAEGDERWLPALSNAAALIWDQVSDINWVGFYLVDGADDQSLVLGPFQGRVACTSIPFGSGVCGTAAREDAAQLVPDVHAFPGHIACDSASKSEVVVPLHRQLSDGSQQVVGVLDCDSPEKARFTECDLRGFRLLASVIEESVALVPYR</sequence>
<name>A0A6N7XTH4_9ACTN</name>
<dbReference type="SUPFAM" id="SSF55781">
    <property type="entry name" value="GAF domain-like"/>
    <property type="match status" value="1"/>
</dbReference>
<keyword evidence="4" id="KW-1185">Reference proteome</keyword>
<dbReference type="EMBL" id="VUNC01000009">
    <property type="protein sequence ID" value="MST73346.1"/>
    <property type="molecule type" value="Genomic_DNA"/>
</dbReference>
<dbReference type="PANTHER" id="PTHR21021:SF15">
    <property type="entry name" value="FREE METHIONINE-R-SULFOXIDE REDUCTASE"/>
    <property type="match status" value="1"/>
</dbReference>
<evidence type="ECO:0000313" key="4">
    <source>
        <dbReference type="Proteomes" id="UP000469325"/>
    </source>
</evidence>
<gene>
    <name evidence="3" type="ORF">FYJ68_09560</name>
</gene>
<proteinExistence type="inferred from homology"/>
<dbReference type="Gene3D" id="3.30.450.40">
    <property type="match status" value="1"/>
</dbReference>
<feature type="domain" description="GAF" evidence="2">
    <location>
        <begin position="37"/>
        <end position="155"/>
    </location>
</feature>
<comment type="caution">
    <text evidence="3">The sequence shown here is derived from an EMBL/GenBank/DDBJ whole genome shotgun (WGS) entry which is preliminary data.</text>
</comment>
<dbReference type="GO" id="GO:0033745">
    <property type="term" value="F:L-methionine-(R)-S-oxide reductase activity"/>
    <property type="evidence" value="ECO:0007669"/>
    <property type="project" value="TreeGrafter"/>
</dbReference>
<dbReference type="GO" id="GO:0005829">
    <property type="term" value="C:cytosol"/>
    <property type="evidence" value="ECO:0007669"/>
    <property type="project" value="TreeGrafter"/>
</dbReference>
<organism evidence="3 4">
    <name type="scientific">Olsenella porci</name>
    <dbReference type="NCBI Taxonomy" id="2652279"/>
    <lineage>
        <taxon>Bacteria</taxon>
        <taxon>Bacillati</taxon>
        <taxon>Actinomycetota</taxon>
        <taxon>Coriobacteriia</taxon>
        <taxon>Coriobacteriales</taxon>
        <taxon>Atopobiaceae</taxon>
        <taxon>Olsenella</taxon>
    </lineage>
</organism>
<dbReference type="InterPro" id="IPR029016">
    <property type="entry name" value="GAF-like_dom_sf"/>
</dbReference>
<dbReference type="InterPro" id="IPR051330">
    <property type="entry name" value="Phosphatase_reg/MetRdx"/>
</dbReference>
<dbReference type="InterPro" id="IPR000614">
    <property type="entry name" value="FRMsr_CS"/>
</dbReference>
<dbReference type="RefSeq" id="WP_154436063.1">
    <property type="nucleotide sequence ID" value="NZ_VUNC01000009.1"/>
</dbReference>
<reference evidence="3 4" key="1">
    <citation type="submission" date="2019-08" db="EMBL/GenBank/DDBJ databases">
        <title>In-depth cultivation of the pig gut microbiome towards novel bacterial diversity and tailored functional studies.</title>
        <authorList>
            <person name="Wylensek D."/>
            <person name="Hitch T.C.A."/>
            <person name="Clavel T."/>
        </authorList>
    </citation>
    <scope>NUCLEOTIDE SEQUENCE [LARGE SCALE GENOMIC DNA]</scope>
    <source>
        <strain evidence="3 4">CA-Schmier-601-WT-1</strain>
    </source>
</reference>
<comment type="similarity">
    <text evidence="1">Belongs to the free Met sulfoxide reductase family.</text>
</comment>
<evidence type="ECO:0000259" key="2">
    <source>
        <dbReference type="Pfam" id="PF13185"/>
    </source>
</evidence>
<dbReference type="PROSITE" id="PS01320">
    <property type="entry name" value="UPF0067"/>
    <property type="match status" value="1"/>
</dbReference>
<evidence type="ECO:0000313" key="3">
    <source>
        <dbReference type="EMBL" id="MST73346.1"/>
    </source>
</evidence>
<accession>A0A6N7XTH4</accession>
<dbReference type="FunFam" id="3.30.450.40:FF:000008">
    <property type="entry name" value="GAF domain-containing proteins"/>
    <property type="match status" value="1"/>
</dbReference>
<dbReference type="PANTHER" id="PTHR21021">
    <property type="entry name" value="GAF/PUTATIVE CYTOSKELETAL PROTEIN"/>
    <property type="match status" value="1"/>
</dbReference>
<dbReference type="AlphaFoldDB" id="A0A6N7XTH4"/>
<dbReference type="InterPro" id="IPR003018">
    <property type="entry name" value="GAF"/>
</dbReference>
<dbReference type="Proteomes" id="UP000469325">
    <property type="component" value="Unassembled WGS sequence"/>
</dbReference>
<dbReference type="Pfam" id="PF13185">
    <property type="entry name" value="GAF_2"/>
    <property type="match status" value="1"/>
</dbReference>
<evidence type="ECO:0000256" key="1">
    <source>
        <dbReference type="ARBA" id="ARBA00038454"/>
    </source>
</evidence>